<organism evidence="3 4">
    <name type="scientific">Neolewinella lacunae</name>
    <dbReference type="NCBI Taxonomy" id="1517758"/>
    <lineage>
        <taxon>Bacteria</taxon>
        <taxon>Pseudomonadati</taxon>
        <taxon>Bacteroidota</taxon>
        <taxon>Saprospiria</taxon>
        <taxon>Saprospirales</taxon>
        <taxon>Lewinellaceae</taxon>
        <taxon>Neolewinella</taxon>
    </lineage>
</organism>
<accession>A0A923PNQ7</accession>
<gene>
    <name evidence="3" type="ORF">H9S92_21805</name>
</gene>
<dbReference type="Pfam" id="PF04389">
    <property type="entry name" value="Peptidase_M28"/>
    <property type="match status" value="1"/>
</dbReference>
<dbReference type="Proteomes" id="UP000650081">
    <property type="component" value="Unassembled WGS sequence"/>
</dbReference>
<dbReference type="PANTHER" id="PTHR12147">
    <property type="entry name" value="METALLOPEPTIDASE M28 FAMILY MEMBER"/>
    <property type="match status" value="1"/>
</dbReference>
<dbReference type="GO" id="GO:0006508">
    <property type="term" value="P:proteolysis"/>
    <property type="evidence" value="ECO:0007669"/>
    <property type="project" value="InterPro"/>
</dbReference>
<comment type="caution">
    <text evidence="3">The sequence shown here is derived from an EMBL/GenBank/DDBJ whole genome shotgun (WGS) entry which is preliminary data.</text>
</comment>
<dbReference type="GO" id="GO:0008235">
    <property type="term" value="F:metalloexopeptidase activity"/>
    <property type="evidence" value="ECO:0007669"/>
    <property type="project" value="InterPro"/>
</dbReference>
<dbReference type="RefSeq" id="WP_187468827.1">
    <property type="nucleotide sequence ID" value="NZ_JACSIT010000154.1"/>
</dbReference>
<keyword evidence="1" id="KW-0732">Signal</keyword>
<reference evidence="3" key="1">
    <citation type="submission" date="2020-08" db="EMBL/GenBank/DDBJ databases">
        <title>Lewinella bacteria from marine environments.</title>
        <authorList>
            <person name="Zhong Y."/>
        </authorList>
    </citation>
    <scope>NUCLEOTIDE SEQUENCE</scope>
    <source>
        <strain evidence="3">KCTC 42187</strain>
    </source>
</reference>
<dbReference type="CDD" id="cd03877">
    <property type="entry name" value="M28_like"/>
    <property type="match status" value="1"/>
</dbReference>
<proteinExistence type="predicted"/>
<feature type="signal peptide" evidence="1">
    <location>
        <begin position="1"/>
        <end position="19"/>
    </location>
</feature>
<sequence length="531" mass="59403">MLRYSFLFVVLAFTASVFGQYAPQQLFTTDDEARALAATITVEDLTRHLTILSADDMEGRETGEPGQKRAAEYLRGEFARLGLPTIGENNGYFQRILFTRQMWQHIDLQLDGESLRHLWEFASAPSQNAGRSAVDIGELTFLGYGIKDAAYDDYAGQDLRGKHIIILSGEPQDAAGNYRLSGNSSPSEWSATDQRKLSVAHEAGVATVFIIDANFKDNVRAIRQETLDGRMKMAETTEAERQAANVVYLTPQLSKKIMGRAAKKVVKARKKLEKSGKLKPVTFPVALRLTQEKSVEELVGENVLGFVEGTDPRLKDEVLVVSAHYDHIGRRGDVIFNGADDNGSGTSTVLEIAEAFVKAKEMGKGARRSVLFLLVSGEEKGLLGSEYYANHPIFPLENTIADINVDMVGRVDEAHEDNPNYIYVIGSDRLSSELHAIGERMNSTFTQLELDYTYNAEDDPNRYYYRSDHYNFAEKGIPSVFFFNGTHADYHQSTDTIEKINFKKMALVGQLIFHNAWQLANQDRRIVVDVK</sequence>
<dbReference type="EMBL" id="JACSIT010000154">
    <property type="protein sequence ID" value="MBC6996824.1"/>
    <property type="molecule type" value="Genomic_DNA"/>
</dbReference>
<feature type="domain" description="Peptidase M28" evidence="2">
    <location>
        <begin position="302"/>
        <end position="513"/>
    </location>
</feature>
<dbReference type="Gene3D" id="3.40.630.10">
    <property type="entry name" value="Zn peptidases"/>
    <property type="match status" value="2"/>
</dbReference>
<dbReference type="InterPro" id="IPR007484">
    <property type="entry name" value="Peptidase_M28"/>
</dbReference>
<evidence type="ECO:0000313" key="3">
    <source>
        <dbReference type="EMBL" id="MBC6996824.1"/>
    </source>
</evidence>
<keyword evidence="4" id="KW-1185">Reference proteome</keyword>
<dbReference type="InterPro" id="IPR045175">
    <property type="entry name" value="M28_fam"/>
</dbReference>
<dbReference type="AlphaFoldDB" id="A0A923PNQ7"/>
<dbReference type="SUPFAM" id="SSF53187">
    <property type="entry name" value="Zn-dependent exopeptidases"/>
    <property type="match status" value="1"/>
</dbReference>
<protein>
    <submittedName>
        <fullName evidence="3">M28 family peptidase</fullName>
    </submittedName>
</protein>
<evidence type="ECO:0000256" key="1">
    <source>
        <dbReference type="SAM" id="SignalP"/>
    </source>
</evidence>
<dbReference type="PANTHER" id="PTHR12147:SF26">
    <property type="entry name" value="PEPTIDASE M28 DOMAIN-CONTAINING PROTEIN"/>
    <property type="match status" value="1"/>
</dbReference>
<name>A0A923PNQ7_9BACT</name>
<feature type="chain" id="PRO_5037932864" evidence="1">
    <location>
        <begin position="20"/>
        <end position="531"/>
    </location>
</feature>
<evidence type="ECO:0000313" key="4">
    <source>
        <dbReference type="Proteomes" id="UP000650081"/>
    </source>
</evidence>
<evidence type="ECO:0000259" key="2">
    <source>
        <dbReference type="Pfam" id="PF04389"/>
    </source>
</evidence>